<comment type="similarity">
    <text evidence="10 11">Belongs to the TonB-dependent receptor family.</text>
</comment>
<dbReference type="SUPFAM" id="SSF49464">
    <property type="entry name" value="Carboxypeptidase regulatory domain-like"/>
    <property type="match status" value="1"/>
</dbReference>
<reference evidence="15 16" key="1">
    <citation type="submission" date="2018-08" db="EMBL/GenBank/DDBJ databases">
        <title>Fibrisoma montanum sp. nov., isolated from Danxia mountain soil.</title>
        <authorList>
            <person name="Huang Y."/>
        </authorList>
    </citation>
    <scope>NUCLEOTIDE SEQUENCE [LARGE SCALE GENOMIC DNA]</scope>
    <source>
        <strain evidence="15 16">HYT19</strain>
    </source>
</reference>
<evidence type="ECO:0000256" key="1">
    <source>
        <dbReference type="ARBA" id="ARBA00004571"/>
    </source>
</evidence>
<evidence type="ECO:0000256" key="12">
    <source>
        <dbReference type="SAM" id="SignalP"/>
    </source>
</evidence>
<dbReference type="Proteomes" id="UP000283523">
    <property type="component" value="Unassembled WGS sequence"/>
</dbReference>
<evidence type="ECO:0000256" key="8">
    <source>
        <dbReference type="ARBA" id="ARBA00023170"/>
    </source>
</evidence>
<dbReference type="AlphaFoldDB" id="A0A418M097"/>
<dbReference type="Gene3D" id="3.55.50.30">
    <property type="match status" value="1"/>
</dbReference>
<dbReference type="InterPro" id="IPR023997">
    <property type="entry name" value="TonB-dep_OMP_SusC/RagA_CS"/>
</dbReference>
<dbReference type="EMBL" id="QXED01000009">
    <property type="protein sequence ID" value="RIV19060.1"/>
    <property type="molecule type" value="Genomic_DNA"/>
</dbReference>
<dbReference type="InterPro" id="IPR000531">
    <property type="entry name" value="Beta-barrel_TonB"/>
</dbReference>
<dbReference type="Gene3D" id="2.170.130.10">
    <property type="entry name" value="TonB-dependent receptor, plug domain"/>
    <property type="match status" value="1"/>
</dbReference>
<feature type="domain" description="TonB-dependent receptor-like beta-barrel" evidence="13">
    <location>
        <begin position="556"/>
        <end position="1129"/>
    </location>
</feature>
<dbReference type="NCBIfam" id="TIGR04057">
    <property type="entry name" value="SusC_RagA_signa"/>
    <property type="match status" value="1"/>
</dbReference>
<name>A0A418M097_9BACT</name>
<dbReference type="PANTHER" id="PTHR30069">
    <property type="entry name" value="TONB-DEPENDENT OUTER MEMBRANE RECEPTOR"/>
    <property type="match status" value="1"/>
</dbReference>
<evidence type="ECO:0000256" key="7">
    <source>
        <dbReference type="ARBA" id="ARBA00023136"/>
    </source>
</evidence>
<dbReference type="OrthoDB" id="9768177at2"/>
<dbReference type="Pfam" id="PF07715">
    <property type="entry name" value="Plug"/>
    <property type="match status" value="1"/>
</dbReference>
<evidence type="ECO:0000313" key="16">
    <source>
        <dbReference type="Proteomes" id="UP000283523"/>
    </source>
</evidence>
<dbReference type="InterPro" id="IPR008969">
    <property type="entry name" value="CarboxyPept-like_regulatory"/>
</dbReference>
<dbReference type="Gene3D" id="2.40.170.20">
    <property type="entry name" value="TonB-dependent receptor, beta-barrel domain"/>
    <property type="match status" value="1"/>
</dbReference>
<comment type="subcellular location">
    <subcellularLocation>
        <location evidence="1 10">Cell outer membrane</location>
        <topology evidence="1 10">Multi-pass membrane protein</topology>
    </subcellularLocation>
</comment>
<dbReference type="InterPro" id="IPR037066">
    <property type="entry name" value="Plug_dom_sf"/>
</dbReference>
<evidence type="ECO:0000256" key="3">
    <source>
        <dbReference type="ARBA" id="ARBA00022452"/>
    </source>
</evidence>
<evidence type="ECO:0000256" key="10">
    <source>
        <dbReference type="PROSITE-ProRule" id="PRU01360"/>
    </source>
</evidence>
<keyword evidence="8" id="KW-0675">Receptor</keyword>
<evidence type="ECO:0000256" key="6">
    <source>
        <dbReference type="ARBA" id="ARBA00023077"/>
    </source>
</evidence>
<keyword evidence="4 10" id="KW-0812">Transmembrane</keyword>
<keyword evidence="9 10" id="KW-0998">Cell outer membrane</keyword>
<comment type="caution">
    <text evidence="15">The sequence shown here is derived from an EMBL/GenBank/DDBJ whole genome shotgun (WGS) entry which is preliminary data.</text>
</comment>
<dbReference type="PROSITE" id="PS52016">
    <property type="entry name" value="TONB_DEPENDENT_REC_3"/>
    <property type="match status" value="1"/>
</dbReference>
<keyword evidence="3 10" id="KW-1134">Transmembrane beta strand</keyword>
<dbReference type="InterPro" id="IPR039426">
    <property type="entry name" value="TonB-dep_rcpt-like"/>
</dbReference>
<evidence type="ECO:0000256" key="5">
    <source>
        <dbReference type="ARBA" id="ARBA00022729"/>
    </source>
</evidence>
<keyword evidence="16" id="KW-1185">Reference proteome</keyword>
<feature type="signal peptide" evidence="12">
    <location>
        <begin position="1"/>
        <end position="28"/>
    </location>
</feature>
<protein>
    <submittedName>
        <fullName evidence="15">SusC/RagA family TonB-linked outer membrane protein</fullName>
    </submittedName>
</protein>
<evidence type="ECO:0000256" key="4">
    <source>
        <dbReference type="ARBA" id="ARBA00022692"/>
    </source>
</evidence>
<organism evidence="15 16">
    <name type="scientific">Fibrisoma montanum</name>
    <dbReference type="NCBI Taxonomy" id="2305895"/>
    <lineage>
        <taxon>Bacteria</taxon>
        <taxon>Pseudomonadati</taxon>
        <taxon>Bacteroidota</taxon>
        <taxon>Cytophagia</taxon>
        <taxon>Cytophagales</taxon>
        <taxon>Spirosomataceae</taxon>
        <taxon>Fibrisoma</taxon>
    </lineage>
</organism>
<dbReference type="GO" id="GO:0015344">
    <property type="term" value="F:siderophore uptake transmembrane transporter activity"/>
    <property type="evidence" value="ECO:0007669"/>
    <property type="project" value="TreeGrafter"/>
</dbReference>
<proteinExistence type="inferred from homology"/>
<keyword evidence="7 10" id="KW-0472">Membrane</keyword>
<keyword evidence="2 10" id="KW-0813">Transport</keyword>
<dbReference type="NCBIfam" id="TIGR04056">
    <property type="entry name" value="OMP_RagA_SusC"/>
    <property type="match status" value="1"/>
</dbReference>
<keyword evidence="5 12" id="KW-0732">Signal</keyword>
<dbReference type="Pfam" id="PF00593">
    <property type="entry name" value="TonB_dep_Rec_b-barrel"/>
    <property type="match status" value="1"/>
</dbReference>
<dbReference type="GO" id="GO:0009279">
    <property type="term" value="C:cell outer membrane"/>
    <property type="evidence" value="ECO:0007669"/>
    <property type="project" value="UniProtKB-SubCell"/>
</dbReference>
<dbReference type="Gene3D" id="2.60.40.1120">
    <property type="entry name" value="Carboxypeptidase-like, regulatory domain"/>
    <property type="match status" value="1"/>
</dbReference>
<feature type="domain" description="TonB-dependent receptor plug" evidence="14">
    <location>
        <begin position="258"/>
        <end position="362"/>
    </location>
</feature>
<dbReference type="Pfam" id="PF13715">
    <property type="entry name" value="CarbopepD_reg_2"/>
    <property type="match status" value="1"/>
</dbReference>
<evidence type="ECO:0000256" key="2">
    <source>
        <dbReference type="ARBA" id="ARBA00022448"/>
    </source>
</evidence>
<dbReference type="InterPro" id="IPR023996">
    <property type="entry name" value="TonB-dep_OMP_SusC/RagA"/>
</dbReference>
<dbReference type="InterPro" id="IPR012910">
    <property type="entry name" value="Plug_dom"/>
</dbReference>
<dbReference type="GO" id="GO:0044718">
    <property type="term" value="P:siderophore transmembrane transport"/>
    <property type="evidence" value="ECO:0007669"/>
    <property type="project" value="TreeGrafter"/>
</dbReference>
<gene>
    <name evidence="15" type="ORF">DYU11_26565</name>
</gene>
<dbReference type="InterPro" id="IPR036942">
    <property type="entry name" value="Beta-barrel_TonB_sf"/>
</dbReference>
<dbReference type="SUPFAM" id="SSF56935">
    <property type="entry name" value="Porins"/>
    <property type="match status" value="1"/>
</dbReference>
<keyword evidence="6 11" id="KW-0798">TonB box</keyword>
<evidence type="ECO:0000256" key="11">
    <source>
        <dbReference type="RuleBase" id="RU003357"/>
    </source>
</evidence>
<accession>A0A418M097</accession>
<sequence>MTQSTLSMKRFLSALGMLILIGTLPAQAQLLASSNRYASQQTKESDTRLISLRSALAELEQHYNVSFIYPTTLMDTRVLLGSHRNQNVEEALTSLLTDKGLTYRKVQPKFYAIVSANDKSGRVFRKVEQLDTKTEMASPGEPATLPERTLNKLERIGWSMTTTKPLEDIRGRVVDRSGSGIPGVSVVIKGTNRGTTTNANGEYTINASNNATLVFSFVGYLSQEVAVSGRSQVNITLAEDVKALSEVVVVGYGTQKRASVTGAISSVSSQEVTQLPVPSVESAIQGRVPGVSVVSNGSPGTSPIVRIRGIGSINYASNPLYVIDGYPTSDLNNFDTRDIESVDVLKDASSAAIYGSRAANGVIIVTTKRGSRDGKLHVNYDGYAGVQSAWRQLDLLNTDQYLQYGTALLQNAENDKAAAENRAPIDARPARFLNMNQPIYQGATQTYAQTNTDWQDAVFRNAAITQHSLQLSGGNDKSRFYSSLGYFQQDGIMIGTSYQRGNFRINSDHTLSKRFTFGQTLTISYDDRYSEVEAGGRTQIQNMIRMTPYMPVTDPFLAGGYRGPDGSDASDPQNPVRAALQDRTNTQRLKILGSAYLDVKLFEGLTYRIRGGIDYVTSRDYAFQPIYNESFNARALASLTDNRYTYTSPLISNQLTFERTFGKHSINAVAVAERQAGIYSNLNASGNATTNDIRQVSGLSSTGLGLTGGRNQNVLISYLGRINYDYGGKYLLGASFRRDGSSRFAPGNKWGNFPSVSAGWRISEEAFMKNVPTISELKVRASYGSMGFNGIGDYDWQVAVSQTTNAIFNGERVQGTYFDKLGNTSLRWEVTDMTNVGVDLGLLNNSIALTAEYFNRVTDGLILGQPIAPSIGYSQSPIVNVGSMRNRGVELQIGYNRRQGEFKFDVSANASVIRNKVLNLGPNISPLFSGNNADYGGFDITRTIAGEPIQSFYGWKVAGIFQSADEIRAAATQANAQPGDIRFVDVNNDGVINADDRTNLGSFLPDFTYGFNFNANYRNFDLTLFLQGVQGNKVYNGVKVLSQGMLRLFNAGTDVLNAWTPTNTNTDVPRAVSGDPNGNTRTSDRFLEDGSYLRLKNLSLGYNLPAGALQSWTRGTLSRARLYVAATNLLTLTKYTGYDPEIGSRPSTNTPLTNGVDYGQFPQARTLMVGLQLGF</sequence>
<evidence type="ECO:0000313" key="15">
    <source>
        <dbReference type="EMBL" id="RIV19060.1"/>
    </source>
</evidence>
<evidence type="ECO:0000256" key="9">
    <source>
        <dbReference type="ARBA" id="ARBA00023237"/>
    </source>
</evidence>
<dbReference type="PANTHER" id="PTHR30069:SF29">
    <property type="entry name" value="HEMOGLOBIN AND HEMOGLOBIN-HAPTOGLOBIN-BINDING PROTEIN 1-RELATED"/>
    <property type="match status" value="1"/>
</dbReference>
<evidence type="ECO:0000259" key="14">
    <source>
        <dbReference type="Pfam" id="PF07715"/>
    </source>
</evidence>
<evidence type="ECO:0000259" key="13">
    <source>
        <dbReference type="Pfam" id="PF00593"/>
    </source>
</evidence>
<feature type="chain" id="PRO_5019391462" evidence="12">
    <location>
        <begin position="29"/>
        <end position="1175"/>
    </location>
</feature>